<proteinExistence type="inferred from homology"/>
<evidence type="ECO:0000256" key="2">
    <source>
        <dbReference type="ARBA" id="ARBA00022603"/>
    </source>
</evidence>
<dbReference type="NCBIfam" id="TIGR00172">
    <property type="entry name" value="maf"/>
    <property type="match status" value="1"/>
</dbReference>
<dbReference type="InterPro" id="IPR029063">
    <property type="entry name" value="SAM-dependent_MTases_sf"/>
</dbReference>
<dbReference type="PANTHER" id="PTHR43213:SF5">
    <property type="entry name" value="BIFUNCTIONAL DTTP_UTP PYROPHOSPHATASE_METHYLTRANSFERASE PROTEIN-RELATED"/>
    <property type="match status" value="1"/>
</dbReference>
<evidence type="ECO:0000256" key="3">
    <source>
        <dbReference type="ARBA" id="ARBA00022679"/>
    </source>
</evidence>
<keyword evidence="2" id="KW-0489">Methyltransferase</keyword>
<evidence type="ECO:0000256" key="4">
    <source>
        <dbReference type="ARBA" id="ARBA00022691"/>
    </source>
</evidence>
<dbReference type="Gene3D" id="1.10.10.10">
    <property type="entry name" value="Winged helix-like DNA-binding domain superfamily/Winged helix DNA-binding domain"/>
    <property type="match status" value="1"/>
</dbReference>
<reference evidence="7" key="1">
    <citation type="submission" date="2022-03" db="EMBL/GenBank/DDBJ databases">
        <authorList>
            <person name="Alioto T."/>
            <person name="Alioto T."/>
            <person name="Gomez Garrido J."/>
        </authorList>
    </citation>
    <scope>NUCLEOTIDE SEQUENCE</scope>
</reference>
<evidence type="ECO:0000256" key="1">
    <source>
        <dbReference type="ARBA" id="ARBA00001968"/>
    </source>
</evidence>
<dbReference type="InterPro" id="IPR003697">
    <property type="entry name" value="Maf-like"/>
</dbReference>
<dbReference type="Pfam" id="PF02545">
    <property type="entry name" value="Maf"/>
    <property type="match status" value="1"/>
</dbReference>
<evidence type="ECO:0000259" key="6">
    <source>
        <dbReference type="Pfam" id="PF08100"/>
    </source>
</evidence>
<dbReference type="GO" id="GO:0047429">
    <property type="term" value="F:nucleoside triphosphate diphosphatase activity"/>
    <property type="evidence" value="ECO:0007669"/>
    <property type="project" value="InterPro"/>
</dbReference>
<dbReference type="InterPro" id="IPR029001">
    <property type="entry name" value="ITPase-like_fam"/>
</dbReference>
<dbReference type="SUPFAM" id="SSF52972">
    <property type="entry name" value="ITPase-like"/>
    <property type="match status" value="1"/>
</dbReference>
<dbReference type="SUPFAM" id="SSF46785">
    <property type="entry name" value="Winged helix' DNA-binding domain"/>
    <property type="match status" value="1"/>
</dbReference>
<dbReference type="Gene3D" id="3.40.50.150">
    <property type="entry name" value="Vaccinia Virus protein VP39"/>
    <property type="match status" value="2"/>
</dbReference>
<dbReference type="GO" id="GO:0032259">
    <property type="term" value="P:methylation"/>
    <property type="evidence" value="ECO:0007669"/>
    <property type="project" value="UniProtKB-KW"/>
</dbReference>
<evidence type="ECO:0000256" key="5">
    <source>
        <dbReference type="ARBA" id="ARBA00022801"/>
    </source>
</evidence>
<keyword evidence="8" id="KW-1185">Reference proteome</keyword>
<feature type="domain" description="O-methyltransferase dimerisation" evidence="6">
    <location>
        <begin position="301"/>
        <end position="378"/>
    </location>
</feature>
<dbReference type="EMBL" id="OW240912">
    <property type="protein sequence ID" value="CAH2220528.1"/>
    <property type="molecule type" value="Genomic_DNA"/>
</dbReference>
<keyword evidence="5" id="KW-0378">Hydrolase</keyword>
<dbReference type="InterPro" id="IPR016461">
    <property type="entry name" value="COMT-like"/>
</dbReference>
<keyword evidence="4" id="KW-0949">S-adenosyl-L-methionine</keyword>
<dbReference type="PANTHER" id="PTHR43213">
    <property type="entry name" value="BIFUNCTIONAL DTTP/UTP PYROPHOSPHATASE/METHYLTRANSFERASE PROTEIN-RELATED"/>
    <property type="match status" value="1"/>
</dbReference>
<dbReference type="InterPro" id="IPR036390">
    <property type="entry name" value="WH_DNA-bd_sf"/>
</dbReference>
<sequence>MLLSPVISKLAGKRVVLASASPRRQDILSNVGLRFEVVPSWFKETLDKSVFSAPHDYAVETAKQKALEVARRMHLKHLKTPDIVIGADTIVTLEDAILEKPLDKQDAYNMLSMLNGKEHSVFTGVAIVHCKSNKDNQLETNIIDFYEETKVKFANLSEDLLWEYVHSGEPMDKAGGYGIQSLGGMLVECVHGDFLNVVGFPLNHFCKKLTEIYYPPSKNTIHRVKHDSIPYVETFDNLSDVETDSTSQRALFEGNNVLEEKSIPGNSSEDLDCSLQYTSGSQNGIVEKPRKDCKLPSNILKLLDGFKASKVLFVASKFKIFDKLKENGASKAVEIAAMINASGRGTERILDSCVALGLLEKTHQVYSNTKEANTFLASDGEFSVHDYIIHTNDNLWPMFTHLESAVRDGTRHRENALMKSTETSHCVAHHCHPEAKKQFMSAMHGILKITSNDVAAAFDLSKFDSACDLGGRSIQLNYSFLQASPSPPHLHPSLRLSTLTLLVFVCGSERHPGWHVSRSLRDHYTPVRITPNDHDQGKDTIPQTPGKVCPYCLLQSLKGRLHQLLTFLFQSGRNRVTPWRGALLVAEIVLDEEKKKPRALLQSLSMNEGKERSSMEYCKLLENFGFNSVQIKITENLLDTILATKR</sequence>
<dbReference type="InterPro" id="IPR012967">
    <property type="entry name" value="COMT_dimerisation"/>
</dbReference>
<dbReference type="FunFam" id="3.90.950.10:FF:000020">
    <property type="entry name" value="Probable bifunctional dTTP/UTP pyrophosphatase/methyltransferase protein"/>
    <property type="match status" value="1"/>
</dbReference>
<name>A0AAD1VKC0_PELCU</name>
<dbReference type="AlphaFoldDB" id="A0AAD1VKC0"/>
<organism evidence="7 8">
    <name type="scientific">Pelobates cultripes</name>
    <name type="common">Western spadefoot toad</name>
    <dbReference type="NCBI Taxonomy" id="61616"/>
    <lineage>
        <taxon>Eukaryota</taxon>
        <taxon>Metazoa</taxon>
        <taxon>Chordata</taxon>
        <taxon>Craniata</taxon>
        <taxon>Vertebrata</taxon>
        <taxon>Euteleostomi</taxon>
        <taxon>Amphibia</taxon>
        <taxon>Batrachia</taxon>
        <taxon>Anura</taxon>
        <taxon>Pelobatoidea</taxon>
        <taxon>Pelobatidae</taxon>
        <taxon>Pelobates</taxon>
    </lineage>
</organism>
<comment type="cofactor">
    <cofactor evidence="1">
        <name>a divalent metal cation</name>
        <dbReference type="ChEBI" id="CHEBI:60240"/>
    </cofactor>
</comment>
<dbReference type="GO" id="GO:0046983">
    <property type="term" value="F:protein dimerization activity"/>
    <property type="evidence" value="ECO:0007669"/>
    <property type="project" value="InterPro"/>
</dbReference>
<dbReference type="Proteomes" id="UP001295444">
    <property type="component" value="Chromosome 01"/>
</dbReference>
<dbReference type="Pfam" id="PF08100">
    <property type="entry name" value="Dimerisation"/>
    <property type="match status" value="1"/>
</dbReference>
<dbReference type="PROSITE" id="PS51683">
    <property type="entry name" value="SAM_OMT_II"/>
    <property type="match status" value="1"/>
</dbReference>
<evidence type="ECO:0000313" key="7">
    <source>
        <dbReference type="EMBL" id="CAH2220528.1"/>
    </source>
</evidence>
<dbReference type="InterPro" id="IPR036388">
    <property type="entry name" value="WH-like_DNA-bd_sf"/>
</dbReference>
<dbReference type="Gene3D" id="3.90.950.10">
    <property type="match status" value="1"/>
</dbReference>
<protein>
    <submittedName>
        <fullName evidence="7">N-acetylserotonin O-methyltransferase isoform X1</fullName>
    </submittedName>
</protein>
<keyword evidence="3" id="KW-0808">Transferase</keyword>
<dbReference type="GO" id="GO:0008168">
    <property type="term" value="F:methyltransferase activity"/>
    <property type="evidence" value="ECO:0007669"/>
    <property type="project" value="UniProtKB-KW"/>
</dbReference>
<dbReference type="HAMAP" id="MF_00528">
    <property type="entry name" value="Maf"/>
    <property type="match status" value="1"/>
</dbReference>
<dbReference type="FunFam" id="1.10.10.10:FF:000358">
    <property type="entry name" value="Acetylserotonin O-methyltransferase"/>
    <property type="match status" value="1"/>
</dbReference>
<evidence type="ECO:0000313" key="8">
    <source>
        <dbReference type="Proteomes" id="UP001295444"/>
    </source>
</evidence>
<accession>A0AAD1VKC0</accession>
<dbReference type="CDD" id="cd00555">
    <property type="entry name" value="Maf"/>
    <property type="match status" value="1"/>
</dbReference>
<gene>
    <name evidence="7" type="ORF">PECUL_23A003331</name>
</gene>